<dbReference type="SUPFAM" id="SSF46689">
    <property type="entry name" value="Homeodomain-like"/>
    <property type="match status" value="1"/>
</dbReference>
<keyword evidence="3" id="KW-1185">Reference proteome</keyword>
<protein>
    <recommendedName>
        <fullName evidence="4">HTH psq-type domain-containing protein</fullName>
    </recommendedName>
</protein>
<name>A0A8K0FY61_IGNLU</name>
<dbReference type="EMBL" id="VTPC01091298">
    <property type="protein sequence ID" value="KAF2878729.1"/>
    <property type="molecule type" value="Genomic_DNA"/>
</dbReference>
<dbReference type="AlphaFoldDB" id="A0A8K0FY61"/>
<comment type="subcellular location">
    <subcellularLocation>
        <location evidence="1">Nucleus</location>
    </subcellularLocation>
</comment>
<reference evidence="2" key="1">
    <citation type="submission" date="2019-08" db="EMBL/GenBank/DDBJ databases">
        <title>The genome of the North American firefly Photinus pyralis.</title>
        <authorList>
            <consortium name="Photinus pyralis genome working group"/>
            <person name="Fallon T.R."/>
            <person name="Sander Lower S.E."/>
            <person name="Weng J.-K."/>
        </authorList>
    </citation>
    <scope>NUCLEOTIDE SEQUENCE</scope>
    <source>
        <strain evidence="2">TRF0915ILg1</strain>
        <tissue evidence="2">Whole body</tissue>
    </source>
</reference>
<gene>
    <name evidence="2" type="ORF">ILUMI_27445</name>
</gene>
<accession>A0A8K0FY61</accession>
<evidence type="ECO:0008006" key="4">
    <source>
        <dbReference type="Google" id="ProtNLM"/>
    </source>
</evidence>
<dbReference type="InterPro" id="IPR009057">
    <property type="entry name" value="Homeodomain-like_sf"/>
</dbReference>
<dbReference type="Gene3D" id="1.10.10.60">
    <property type="entry name" value="Homeodomain-like"/>
    <property type="match status" value="1"/>
</dbReference>
<organism evidence="2 3">
    <name type="scientific">Ignelater luminosus</name>
    <name type="common">Cucubano</name>
    <name type="synonym">Pyrophorus luminosus</name>
    <dbReference type="NCBI Taxonomy" id="2038154"/>
    <lineage>
        <taxon>Eukaryota</taxon>
        <taxon>Metazoa</taxon>
        <taxon>Ecdysozoa</taxon>
        <taxon>Arthropoda</taxon>
        <taxon>Hexapoda</taxon>
        <taxon>Insecta</taxon>
        <taxon>Pterygota</taxon>
        <taxon>Neoptera</taxon>
        <taxon>Endopterygota</taxon>
        <taxon>Coleoptera</taxon>
        <taxon>Polyphaga</taxon>
        <taxon>Elateriformia</taxon>
        <taxon>Elateroidea</taxon>
        <taxon>Elateridae</taxon>
        <taxon>Agrypninae</taxon>
        <taxon>Pyrophorini</taxon>
        <taxon>Ignelater</taxon>
    </lineage>
</organism>
<sequence length="129" mass="14504">MVCKSERKSQHAKGYSTKQLAQALKELKAGSIKLHRASNKYKIVKTTLHNHLAGKRGQKGTSVRRTHVLSNEVELKLATGENLYGWLADESKDGPENKLVYVASKKGWMEILIFHNYFEKSLLPAIGNL</sequence>
<evidence type="ECO:0000313" key="2">
    <source>
        <dbReference type="EMBL" id="KAF2878729.1"/>
    </source>
</evidence>
<proteinExistence type="predicted"/>
<dbReference type="GO" id="GO:0005634">
    <property type="term" value="C:nucleus"/>
    <property type="evidence" value="ECO:0007669"/>
    <property type="project" value="UniProtKB-SubCell"/>
</dbReference>
<evidence type="ECO:0000256" key="1">
    <source>
        <dbReference type="ARBA" id="ARBA00004123"/>
    </source>
</evidence>
<comment type="caution">
    <text evidence="2">The sequence shown here is derived from an EMBL/GenBank/DDBJ whole genome shotgun (WGS) entry which is preliminary data.</text>
</comment>
<dbReference type="OrthoDB" id="6928088at2759"/>
<dbReference type="Proteomes" id="UP000801492">
    <property type="component" value="Unassembled WGS sequence"/>
</dbReference>
<evidence type="ECO:0000313" key="3">
    <source>
        <dbReference type="Proteomes" id="UP000801492"/>
    </source>
</evidence>